<keyword evidence="2 4" id="KW-0547">Nucleotide-binding</keyword>
<dbReference type="InterPro" id="IPR000719">
    <property type="entry name" value="Prot_kinase_dom"/>
</dbReference>
<feature type="compositionally biased region" description="Polar residues" evidence="5">
    <location>
        <begin position="463"/>
        <end position="479"/>
    </location>
</feature>
<dbReference type="InterPro" id="IPR017441">
    <property type="entry name" value="Protein_kinase_ATP_BS"/>
</dbReference>
<dbReference type="PROSITE" id="PS50011">
    <property type="entry name" value="PROTEIN_KINASE_DOM"/>
    <property type="match status" value="1"/>
</dbReference>
<dbReference type="InterPro" id="IPR011009">
    <property type="entry name" value="Kinase-like_dom_sf"/>
</dbReference>
<feature type="binding site" evidence="4">
    <location>
        <position position="236"/>
    </location>
    <ligand>
        <name>ATP</name>
        <dbReference type="ChEBI" id="CHEBI:30616"/>
    </ligand>
</feature>
<proteinExistence type="inferred from homology"/>
<gene>
    <name evidence="8" type="ORF">HETSPECPRED_002456</name>
</gene>
<dbReference type="OrthoDB" id="10252171at2759"/>
<feature type="compositionally biased region" description="Basic and acidic residues" evidence="5">
    <location>
        <begin position="657"/>
        <end position="667"/>
    </location>
</feature>
<name>A0A8H3J4J2_9LECA</name>
<dbReference type="SMART" id="SM00220">
    <property type="entry name" value="S_TKc"/>
    <property type="match status" value="1"/>
</dbReference>
<dbReference type="PROSITE" id="PS00108">
    <property type="entry name" value="PROTEIN_KINASE_ST"/>
    <property type="match status" value="1"/>
</dbReference>
<evidence type="ECO:0000259" key="6">
    <source>
        <dbReference type="PROSITE" id="PS50006"/>
    </source>
</evidence>
<feature type="compositionally biased region" description="Basic and acidic residues" evidence="5">
    <location>
        <begin position="600"/>
        <end position="609"/>
    </location>
</feature>
<evidence type="ECO:0000313" key="9">
    <source>
        <dbReference type="Proteomes" id="UP000664521"/>
    </source>
</evidence>
<evidence type="ECO:0000259" key="7">
    <source>
        <dbReference type="PROSITE" id="PS50011"/>
    </source>
</evidence>
<evidence type="ECO:0000256" key="5">
    <source>
        <dbReference type="SAM" id="MobiDB-lite"/>
    </source>
</evidence>
<dbReference type="GO" id="GO:0004672">
    <property type="term" value="F:protein kinase activity"/>
    <property type="evidence" value="ECO:0007669"/>
    <property type="project" value="InterPro"/>
</dbReference>
<accession>A0A8H3J4J2</accession>
<keyword evidence="9" id="KW-1185">Reference proteome</keyword>
<evidence type="ECO:0000256" key="2">
    <source>
        <dbReference type="ARBA" id="ARBA00022741"/>
    </source>
</evidence>
<dbReference type="PROSITE" id="PS00107">
    <property type="entry name" value="PROTEIN_KINASE_ATP"/>
    <property type="match status" value="1"/>
</dbReference>
<dbReference type="SUPFAM" id="SSF56112">
    <property type="entry name" value="Protein kinase-like (PK-like)"/>
    <property type="match status" value="1"/>
</dbReference>
<evidence type="ECO:0000256" key="1">
    <source>
        <dbReference type="ARBA" id="ARBA00005575"/>
    </source>
</evidence>
<comment type="similarity">
    <text evidence="1">Belongs to the protein kinase superfamily. CAMK Ser/Thr protein kinase family. CHEK2 subfamily.</text>
</comment>
<dbReference type="InterPro" id="IPR008271">
    <property type="entry name" value="Ser/Thr_kinase_AS"/>
</dbReference>
<dbReference type="InterPro" id="IPR000253">
    <property type="entry name" value="FHA_dom"/>
</dbReference>
<feature type="domain" description="FHA" evidence="6">
    <location>
        <begin position="74"/>
        <end position="133"/>
    </location>
</feature>
<protein>
    <recommendedName>
        <fullName evidence="10">Protein kinase domain-containing protein</fullName>
    </recommendedName>
</protein>
<organism evidence="8 9">
    <name type="scientific">Heterodermia speciosa</name>
    <dbReference type="NCBI Taxonomy" id="116794"/>
    <lineage>
        <taxon>Eukaryota</taxon>
        <taxon>Fungi</taxon>
        <taxon>Dikarya</taxon>
        <taxon>Ascomycota</taxon>
        <taxon>Pezizomycotina</taxon>
        <taxon>Lecanoromycetes</taxon>
        <taxon>OSLEUM clade</taxon>
        <taxon>Lecanoromycetidae</taxon>
        <taxon>Caliciales</taxon>
        <taxon>Physciaceae</taxon>
        <taxon>Heterodermia</taxon>
    </lineage>
</organism>
<sequence length="731" mass="82374">MDEYDPRLIVTLEAVNPTAEIAWKLAGNRDRCTFVSEIDDLFGEIPSRDPTPDGQTSQLQLAFDRKPKHLERGFVFGSDPKRCDVLLGAWAAGFTREHFRINFNARGELILEDVSRKETCVSYNGELLPSRNQFTWILFDKYENIKVTLNESGNNPLVFKMERPNNRNLPQYRAHREAYLEECLNATPSLSRLGMDSLQSQHRQPIYLPEEELGRGSFGKVKKVVNVSTGCVYAGKWFHDGDWKKEVEILRTVSHEHITEFVDFSEEQEYLLVMEYMPLGNLACQDYITEEETLGILYQGLQALEYLHSLSPPLAHRDIKPENILVRCRTPFVIKLVDFGLARHDSTFETFCGSNQYAAPEIWEHRPYTVMVDIWSLGVVVLEYGYRLPKPSQKRKGKPWCRDIIKSAENGEGEGDALIDLISTKMLKMDYRNRQPASACLGEVYRLGFHKIQAVNVEPATPTRKTTSQGDVTRATSLIRQPRSHAPLDSSISSRSSHRGSASQTTEVAPSKRDLREGMHFHDHGFPPAPLDHHSQEFTQNRNCQSEGKATSTPGKRRRPTKTAQAPSADAVGRGQSKRAQASFSYEAGAQDLNASSPRQRPEPLERNELSNAEGILATDVARLTQDIQSSEGDPSVNMNFTHIYSPPLKESNNEMSLREPGDDTGTKRHLPVEGNPSGSKISYYSYGDFEPRNSGLEEVKLDLRTPSKTSSRYGSVVDISRSFLIAASDE</sequence>
<evidence type="ECO:0008006" key="10">
    <source>
        <dbReference type="Google" id="ProtNLM"/>
    </source>
</evidence>
<keyword evidence="3 4" id="KW-0067">ATP-binding</keyword>
<feature type="region of interest" description="Disordered" evidence="5">
    <location>
        <begin position="646"/>
        <end position="685"/>
    </location>
</feature>
<feature type="domain" description="Protein kinase" evidence="7">
    <location>
        <begin position="207"/>
        <end position="446"/>
    </location>
</feature>
<feature type="compositionally biased region" description="Low complexity" evidence="5">
    <location>
        <begin position="490"/>
        <end position="503"/>
    </location>
</feature>
<dbReference type="EMBL" id="CAJPDS010000157">
    <property type="protein sequence ID" value="CAF9940601.1"/>
    <property type="molecule type" value="Genomic_DNA"/>
</dbReference>
<dbReference type="GO" id="GO:0005524">
    <property type="term" value="F:ATP binding"/>
    <property type="evidence" value="ECO:0007669"/>
    <property type="project" value="UniProtKB-UniRule"/>
</dbReference>
<dbReference type="PANTHER" id="PTHR44167:SF24">
    <property type="entry name" value="SERINE_THREONINE-PROTEIN KINASE CHK2"/>
    <property type="match status" value="1"/>
</dbReference>
<dbReference type="Proteomes" id="UP000664521">
    <property type="component" value="Unassembled WGS sequence"/>
</dbReference>
<comment type="caution">
    <text evidence="8">The sequence shown here is derived from an EMBL/GenBank/DDBJ whole genome shotgun (WGS) entry which is preliminary data.</text>
</comment>
<evidence type="ECO:0000256" key="3">
    <source>
        <dbReference type="ARBA" id="ARBA00022840"/>
    </source>
</evidence>
<feature type="region of interest" description="Disordered" evidence="5">
    <location>
        <begin position="540"/>
        <end position="614"/>
    </location>
</feature>
<feature type="region of interest" description="Disordered" evidence="5">
    <location>
        <begin position="460"/>
        <end position="513"/>
    </location>
</feature>
<dbReference type="PROSITE" id="PS50006">
    <property type="entry name" value="FHA_DOMAIN"/>
    <property type="match status" value="1"/>
</dbReference>
<evidence type="ECO:0000256" key="4">
    <source>
        <dbReference type="PROSITE-ProRule" id="PRU10141"/>
    </source>
</evidence>
<dbReference type="Gene3D" id="2.60.200.20">
    <property type="match status" value="1"/>
</dbReference>
<dbReference type="AlphaFoldDB" id="A0A8H3J4J2"/>
<dbReference type="Pfam" id="PF00069">
    <property type="entry name" value="Pkinase"/>
    <property type="match status" value="1"/>
</dbReference>
<dbReference type="Gene3D" id="1.10.510.10">
    <property type="entry name" value="Transferase(Phosphotransferase) domain 1"/>
    <property type="match status" value="1"/>
</dbReference>
<dbReference type="PANTHER" id="PTHR44167">
    <property type="entry name" value="OVARIAN-SPECIFIC SERINE/THREONINE-PROTEIN KINASE LOK-RELATED"/>
    <property type="match status" value="1"/>
</dbReference>
<evidence type="ECO:0000313" key="8">
    <source>
        <dbReference type="EMBL" id="CAF9940601.1"/>
    </source>
</evidence>
<reference evidence="8" key="1">
    <citation type="submission" date="2021-03" db="EMBL/GenBank/DDBJ databases">
        <authorList>
            <person name="Tagirdzhanova G."/>
        </authorList>
    </citation>
    <scope>NUCLEOTIDE SEQUENCE</scope>
</reference>
<feature type="compositionally biased region" description="Polar residues" evidence="5">
    <location>
        <begin position="540"/>
        <end position="554"/>
    </location>
</feature>